<dbReference type="Pfam" id="PF13581">
    <property type="entry name" value="HATPase_c_2"/>
    <property type="match status" value="1"/>
</dbReference>
<dbReference type="PANTHER" id="PTHR41523:SF8">
    <property type="entry name" value="ETHYLENE RESPONSE SENSOR PROTEIN"/>
    <property type="match status" value="1"/>
</dbReference>
<evidence type="ECO:0000256" key="7">
    <source>
        <dbReference type="ARBA" id="ARBA00022840"/>
    </source>
</evidence>
<dbReference type="AlphaFoldDB" id="A0AAJ6DC60"/>
<dbReference type="SMART" id="SM00911">
    <property type="entry name" value="HWE_HK"/>
    <property type="match status" value="1"/>
</dbReference>
<dbReference type="EMBL" id="CP122566">
    <property type="protein sequence ID" value="WGH93315.1"/>
    <property type="molecule type" value="Genomic_DNA"/>
</dbReference>
<dbReference type="InterPro" id="IPR011102">
    <property type="entry name" value="Sig_transdc_His_kinase_HWE"/>
</dbReference>
<feature type="compositionally biased region" description="Basic and acidic residues" evidence="8">
    <location>
        <begin position="1"/>
        <end position="12"/>
    </location>
</feature>
<dbReference type="InterPro" id="IPR038424">
    <property type="entry name" value="H_kinase_PdtaS_GAF_sf"/>
</dbReference>
<keyword evidence="7" id="KW-0067">ATP-binding</keyword>
<dbReference type="RefSeq" id="WP_110109989.1">
    <property type="nucleotide sequence ID" value="NZ_CP122566.1"/>
</dbReference>
<dbReference type="InterPro" id="IPR036890">
    <property type="entry name" value="HATPase_C_sf"/>
</dbReference>
<evidence type="ECO:0000256" key="3">
    <source>
        <dbReference type="ARBA" id="ARBA00022553"/>
    </source>
</evidence>
<evidence type="ECO:0000256" key="1">
    <source>
        <dbReference type="ARBA" id="ARBA00000085"/>
    </source>
</evidence>
<evidence type="ECO:0000256" key="6">
    <source>
        <dbReference type="ARBA" id="ARBA00022777"/>
    </source>
</evidence>
<protein>
    <recommendedName>
        <fullName evidence="2">histidine kinase</fullName>
        <ecNumber evidence="2">2.7.13.3</ecNumber>
    </recommendedName>
</protein>
<keyword evidence="3" id="KW-0597">Phosphoprotein</keyword>
<dbReference type="Gene3D" id="3.30.450.20">
    <property type="entry name" value="PAS domain"/>
    <property type="match status" value="1"/>
</dbReference>
<sequence length="536" mass="59053">MHHERYPDRSDRAQPPASAGPDTAALRLPPAVSRLPRDWQILSDLAFSDLVLWLPSINTRDATGKPDQADFVAAAQARPFTAQTTLIRDLIGSAPRTGLQPLLMQVLRTGIPVNGSEQLQGSAALGVTVWPVVDGDEVLAVLSVHKNLARQRHSSRLEQAYHRSAQDLLMMISRGLWPEPDQRHGPSLSDLRVGDGMIRLDAQGLVNFISPNAVSGLRKLGIRQPLEGRQLSRVVTDYLPPRGHTDHLLPSVLYGVSTETTEIETRKVSLSIRSIPLRDRHRERYAAVLLIRDVTELRHRDRQLIGKDATIKEIHHRVKNNLQTVGSLLRMQSRRMTSPEAKHELLLAMGRVDTIARVHETLSQSVDRRIDMDELLSQQFTMAVDIANTGREIHTEISTAFGQLSSELATPLALIVNELATNAVEHGLDSELGGTVWFRAYYSTQIPENLPGTELTSRPVEHLIVEIEDSGRPGRPGYQGTRGPDRPEHTSATSAGGLGTQIIRTLVASDLHGTISWQLATPGGRGTLARVSIPVE</sequence>
<evidence type="ECO:0000256" key="8">
    <source>
        <dbReference type="SAM" id="MobiDB-lite"/>
    </source>
</evidence>
<evidence type="ECO:0000313" key="11">
    <source>
        <dbReference type="Proteomes" id="UP001224674"/>
    </source>
</evidence>
<proteinExistence type="predicted"/>
<evidence type="ECO:0000256" key="2">
    <source>
        <dbReference type="ARBA" id="ARBA00012438"/>
    </source>
</evidence>
<comment type="catalytic activity">
    <reaction evidence="1">
        <text>ATP + protein L-histidine = ADP + protein N-phospho-L-histidine.</text>
        <dbReference type="EC" id="2.7.13.3"/>
    </reaction>
</comment>
<feature type="region of interest" description="Disordered" evidence="8">
    <location>
        <begin position="1"/>
        <end position="25"/>
    </location>
</feature>
<dbReference type="GO" id="GO:0005524">
    <property type="term" value="F:ATP binding"/>
    <property type="evidence" value="ECO:0007669"/>
    <property type="project" value="UniProtKB-KW"/>
</dbReference>
<evidence type="ECO:0000313" key="10">
    <source>
        <dbReference type="EMBL" id="WGH93315.1"/>
    </source>
</evidence>
<dbReference type="InterPro" id="IPR003594">
    <property type="entry name" value="HATPase_dom"/>
</dbReference>
<evidence type="ECO:0000256" key="4">
    <source>
        <dbReference type="ARBA" id="ARBA00022679"/>
    </source>
</evidence>
<dbReference type="EC" id="2.7.13.3" evidence="2"/>
<keyword evidence="6 10" id="KW-0418">Kinase</keyword>
<dbReference type="InterPro" id="IPR022066">
    <property type="entry name" value="PdtaS_GAF"/>
</dbReference>
<keyword evidence="5" id="KW-0547">Nucleotide-binding</keyword>
<name>A0AAJ6DC60_9MICC</name>
<dbReference type="Proteomes" id="UP001224674">
    <property type="component" value="Chromosome"/>
</dbReference>
<feature type="region of interest" description="Disordered" evidence="8">
    <location>
        <begin position="469"/>
        <end position="496"/>
    </location>
</feature>
<feature type="domain" description="Signal transduction histidine kinase HWE region" evidence="9">
    <location>
        <begin position="313"/>
        <end position="392"/>
    </location>
</feature>
<dbReference type="SUPFAM" id="SSF55874">
    <property type="entry name" value="ATPase domain of HSP90 chaperone/DNA topoisomerase II/histidine kinase"/>
    <property type="match status" value="1"/>
</dbReference>
<evidence type="ECO:0000259" key="9">
    <source>
        <dbReference type="SMART" id="SM00911"/>
    </source>
</evidence>
<dbReference type="Gene3D" id="3.30.450.280">
    <property type="entry name" value="GAF domain"/>
    <property type="match status" value="1"/>
</dbReference>
<dbReference type="Pfam" id="PF12282">
    <property type="entry name" value="GAF_PdtaS"/>
    <property type="match status" value="1"/>
</dbReference>
<accession>A0AAJ6DC60</accession>
<dbReference type="InterPro" id="IPR011495">
    <property type="entry name" value="Sig_transdc_His_kin_sub2_dim/P"/>
</dbReference>
<keyword evidence="4" id="KW-0808">Transferase</keyword>
<evidence type="ECO:0000256" key="5">
    <source>
        <dbReference type="ARBA" id="ARBA00022741"/>
    </source>
</evidence>
<gene>
    <name evidence="10" type="ORF">QDX21_00390</name>
</gene>
<reference evidence="10 11" key="1">
    <citation type="submission" date="2023-03" db="EMBL/GenBank/DDBJ databases">
        <title>Complete genome sequences of several Auritidibacter ignavus strains isolated from ear infections.</title>
        <authorList>
            <person name="Baehr T."/>
            <person name="Baumhoegger A.M."/>
        </authorList>
    </citation>
    <scope>NUCLEOTIDE SEQUENCE [LARGE SCALE GENOMIC DNA]</scope>
    <source>
        <strain evidence="10 11">BABAE-6</strain>
    </source>
</reference>
<dbReference type="PANTHER" id="PTHR41523">
    <property type="entry name" value="TWO-COMPONENT SYSTEM SENSOR PROTEIN"/>
    <property type="match status" value="1"/>
</dbReference>
<dbReference type="Gene3D" id="3.30.565.10">
    <property type="entry name" value="Histidine kinase-like ATPase, C-terminal domain"/>
    <property type="match status" value="1"/>
</dbReference>
<organism evidence="10 11">
    <name type="scientific">Auritidibacter ignavus</name>
    <dbReference type="NCBI Taxonomy" id="678932"/>
    <lineage>
        <taxon>Bacteria</taxon>
        <taxon>Bacillati</taxon>
        <taxon>Actinomycetota</taxon>
        <taxon>Actinomycetes</taxon>
        <taxon>Micrococcales</taxon>
        <taxon>Micrococcaceae</taxon>
        <taxon>Auritidibacter</taxon>
    </lineage>
</organism>
<keyword evidence="11" id="KW-1185">Reference proteome</keyword>
<dbReference type="GO" id="GO:0004673">
    <property type="term" value="F:protein histidine kinase activity"/>
    <property type="evidence" value="ECO:0007669"/>
    <property type="project" value="UniProtKB-EC"/>
</dbReference>
<dbReference type="Pfam" id="PF07568">
    <property type="entry name" value="HisKA_2"/>
    <property type="match status" value="1"/>
</dbReference>